<reference evidence="2 3" key="1">
    <citation type="submission" date="2020-04" db="EMBL/GenBank/DDBJ databases">
        <title>Zoogloea sp. G-4-1-14 isolated from soil.</title>
        <authorList>
            <person name="Dahal R.H."/>
        </authorList>
    </citation>
    <scope>NUCLEOTIDE SEQUENCE [LARGE SCALE GENOMIC DNA]</scope>
    <source>
        <strain evidence="2 3">G-4-1-14</strain>
    </source>
</reference>
<name>A0A848G8D5_9RHOO</name>
<dbReference type="RefSeq" id="WP_169147983.1">
    <property type="nucleotide sequence ID" value="NZ_JABBGA010000027.1"/>
</dbReference>
<sequence>MDRAPLGNFVPRRPGARRIAVIGSGIAGLASAWLLSREHDVVLFEAGDYLGGHTHTVDVQVEGRRFPVDTGFLVFNRRTYPNLCALFSLLGVESVESEMSFGVSLATPDLEWAGSDLGSLFAQRSNLVKGAFWGMLADIRRFNRDTTRMALGGETPDIALGDYLAQQRYGEAFRDWYLIPMAAAIWSCPTHSMMAYPLATFVRFCHNHGLLQIFDRPRWYTVKHGARSYVDILSAAIGEIRLNTPVLQVQREEGVGVLLRTPAGQERFDEVIFACHSDQTLALLGDGATQEERAVLGAVRYQRNDAWLHTDPCLLPRRRGVWSAWNYFSGHGLPGERPVSVSYLINRLQPLPVETPVVVSLNPFDEPSPQHVIGRYDYAHPVFDQRAIAAQARLPALQGRKHSWFAGAWTGYGFHEDGLKSGLAVAAALGVQAPWQGRACALAEPV</sequence>
<dbReference type="SUPFAM" id="SSF51905">
    <property type="entry name" value="FAD/NAD(P)-binding domain"/>
    <property type="match status" value="1"/>
</dbReference>
<protein>
    <submittedName>
        <fullName evidence="2">FAD-dependent oxidoreductase</fullName>
    </submittedName>
</protein>
<proteinExistence type="predicted"/>
<dbReference type="GO" id="GO:0016491">
    <property type="term" value="F:oxidoreductase activity"/>
    <property type="evidence" value="ECO:0007669"/>
    <property type="project" value="InterPro"/>
</dbReference>
<dbReference type="EMBL" id="JABBGA010000027">
    <property type="protein sequence ID" value="NML28457.1"/>
    <property type="molecule type" value="Genomic_DNA"/>
</dbReference>
<dbReference type="InterPro" id="IPR036188">
    <property type="entry name" value="FAD/NAD-bd_sf"/>
</dbReference>
<dbReference type="Gene3D" id="3.50.50.60">
    <property type="entry name" value="FAD/NAD(P)-binding domain"/>
    <property type="match status" value="1"/>
</dbReference>
<dbReference type="AlphaFoldDB" id="A0A848G8D5"/>
<dbReference type="InterPro" id="IPR050464">
    <property type="entry name" value="Zeta_carotene_desat/Oxidored"/>
</dbReference>
<dbReference type="Proteomes" id="UP000580043">
    <property type="component" value="Unassembled WGS sequence"/>
</dbReference>
<evidence type="ECO:0000259" key="1">
    <source>
        <dbReference type="Pfam" id="PF01593"/>
    </source>
</evidence>
<dbReference type="Gene3D" id="1.10.3110.10">
    <property type="entry name" value="protoporphyrinogen ix oxidase, domain 3"/>
    <property type="match status" value="1"/>
</dbReference>
<evidence type="ECO:0000313" key="3">
    <source>
        <dbReference type="Proteomes" id="UP000580043"/>
    </source>
</evidence>
<accession>A0A848G8D5</accession>
<keyword evidence="3" id="KW-1185">Reference proteome</keyword>
<dbReference type="Pfam" id="PF01593">
    <property type="entry name" value="Amino_oxidase"/>
    <property type="match status" value="1"/>
</dbReference>
<gene>
    <name evidence="2" type="ORF">HHL15_22085</name>
</gene>
<comment type="caution">
    <text evidence="2">The sequence shown here is derived from an EMBL/GenBank/DDBJ whole genome shotgun (WGS) entry which is preliminary data.</text>
</comment>
<feature type="domain" description="Amine oxidase" evidence="1">
    <location>
        <begin position="26"/>
        <end position="278"/>
    </location>
</feature>
<organism evidence="2 3">
    <name type="scientific">Zoogloea dura</name>
    <dbReference type="NCBI Taxonomy" id="2728840"/>
    <lineage>
        <taxon>Bacteria</taxon>
        <taxon>Pseudomonadati</taxon>
        <taxon>Pseudomonadota</taxon>
        <taxon>Betaproteobacteria</taxon>
        <taxon>Rhodocyclales</taxon>
        <taxon>Zoogloeaceae</taxon>
        <taxon>Zoogloea</taxon>
    </lineage>
</organism>
<dbReference type="PANTHER" id="PTHR42923">
    <property type="entry name" value="PROTOPORPHYRINOGEN OXIDASE"/>
    <property type="match status" value="1"/>
</dbReference>
<dbReference type="PANTHER" id="PTHR42923:SF17">
    <property type="entry name" value="AMINE OXIDASE DOMAIN-CONTAINING PROTEIN"/>
    <property type="match status" value="1"/>
</dbReference>
<dbReference type="Gene3D" id="3.90.660.20">
    <property type="entry name" value="Protoporphyrinogen oxidase, mitochondrial, domain 2"/>
    <property type="match status" value="1"/>
</dbReference>
<evidence type="ECO:0000313" key="2">
    <source>
        <dbReference type="EMBL" id="NML28457.1"/>
    </source>
</evidence>
<dbReference type="InterPro" id="IPR002937">
    <property type="entry name" value="Amino_oxidase"/>
</dbReference>
<dbReference type="FunFam" id="1.10.405.20:FF:000001">
    <property type="entry name" value="Amine oxidase"/>
    <property type="match status" value="1"/>
</dbReference>